<protein>
    <submittedName>
        <fullName evidence="5">HET-domain-containing protein</fullName>
    </submittedName>
</protein>
<dbReference type="Pfam" id="PF24883">
    <property type="entry name" value="NPHP3_N"/>
    <property type="match status" value="1"/>
</dbReference>
<evidence type="ECO:0000256" key="2">
    <source>
        <dbReference type="PROSITE-ProRule" id="PRU00221"/>
    </source>
</evidence>
<organism evidence="5 6">
    <name type="scientific">Lepidopterella palustris CBS 459.81</name>
    <dbReference type="NCBI Taxonomy" id="1314670"/>
    <lineage>
        <taxon>Eukaryota</taxon>
        <taxon>Fungi</taxon>
        <taxon>Dikarya</taxon>
        <taxon>Ascomycota</taxon>
        <taxon>Pezizomycotina</taxon>
        <taxon>Dothideomycetes</taxon>
        <taxon>Pleosporomycetidae</taxon>
        <taxon>Mytilinidiales</taxon>
        <taxon>Argynnaceae</taxon>
        <taxon>Lepidopterella</taxon>
    </lineage>
</organism>
<dbReference type="PANTHER" id="PTHR10622">
    <property type="entry name" value="HET DOMAIN-CONTAINING PROTEIN"/>
    <property type="match status" value="1"/>
</dbReference>
<gene>
    <name evidence="5" type="ORF">K432DRAFT_411127</name>
</gene>
<sequence length="894" mass="101034">MRLLKVKDNGEFSLTKDLINNIPPYAILSHTWGDDDEEVTFKDLTEGLGKTKLGYRKIQFCAEQAARDGLQHFWVDTCCIDKSNNAELSEAIISMFRWYRNATKCYVHLVDVSTNGQDPTHLSFQSWEPVFRKSRWFTRGWTLQELIAPPFVEFFSVEGQLLGDKKSLERQVYEVTGIAVQALQGSAPSRFSVTERLSWAESRETKREEDKAYSLLGIFNVYMSPLYGEGIESAFRRLREEIEKGLSSAQATGNLLTRLPNAVDAPFNSYQRQHEPACLDNTRVGILHEIQTWADGQDNRCIFWLNGLAGTGKSTIARTVARRYFKTKRLGASFFFIKGGGDVGNAGKFVTSVAVQLASSVPPLHQYICDAVKEHSNIASQSLRDQWQQLVLHPLSKLDGCSCHSSYVLVVDALDECDDDNNIRIILQLLAETRSLEKVRLRVFLTSRPEIPIRSGFYQIPDAEHQDFVLHSISPSIVDHDISLFLEYNLRLIGQERSLGAGWPGGDTIRYLVHNASGLFIWAATACRFIRDGKRFAVTRLGTILKSSSTAINAPEQHLNEIYITVLQHSVSPEYTDEEQRELYSMLRDVVGSIVILLSPLSAHSLSRLLKIPKEDIDQTLEDLHSVLDVPKDQTLPLRLHHPSFRDFLLNNDRCKDPNLWVDEKQAHQKLAYRCIELMSTSLKQYVCGLDAPGMLITDVEGSRVEHCLPPAVQYACLYWIPHLQKSGSQLCDNDQVHQFLRKHLLHWLEALGWMQKVSEGIHAIASLESITAAQECPKLSKFVYDMKRFTLFNQAAIKQAPLQTYCSALMFAPAMSVVREQFKDCMPRWMRRLPKVEKNWNALLQTLEGHSSDVNAVAFSPDGKLLASASKDKTVRLWDAGSGAALQTLEGHS</sequence>
<dbReference type="OrthoDB" id="674604at2759"/>
<dbReference type="SUPFAM" id="SSF52540">
    <property type="entry name" value="P-loop containing nucleoside triphosphate hydrolases"/>
    <property type="match status" value="1"/>
</dbReference>
<dbReference type="Pfam" id="PF00400">
    <property type="entry name" value="WD40"/>
    <property type="match status" value="1"/>
</dbReference>
<dbReference type="InterPro" id="IPR010730">
    <property type="entry name" value="HET"/>
</dbReference>
<keyword evidence="6" id="KW-1185">Reference proteome</keyword>
<evidence type="ECO:0000256" key="1">
    <source>
        <dbReference type="ARBA" id="ARBA00022737"/>
    </source>
</evidence>
<evidence type="ECO:0000313" key="5">
    <source>
        <dbReference type="EMBL" id="OCK72991.1"/>
    </source>
</evidence>
<feature type="non-terminal residue" evidence="5">
    <location>
        <position position="1"/>
    </location>
</feature>
<accession>A0A8E2DWC8</accession>
<reference evidence="5 6" key="1">
    <citation type="journal article" date="2016" name="Nat. Commun.">
        <title>Ectomycorrhizal ecology is imprinted in the genome of the dominant symbiotic fungus Cenococcum geophilum.</title>
        <authorList>
            <consortium name="DOE Joint Genome Institute"/>
            <person name="Peter M."/>
            <person name="Kohler A."/>
            <person name="Ohm R.A."/>
            <person name="Kuo A."/>
            <person name="Krutzmann J."/>
            <person name="Morin E."/>
            <person name="Arend M."/>
            <person name="Barry K.W."/>
            <person name="Binder M."/>
            <person name="Choi C."/>
            <person name="Clum A."/>
            <person name="Copeland A."/>
            <person name="Grisel N."/>
            <person name="Haridas S."/>
            <person name="Kipfer T."/>
            <person name="LaButti K."/>
            <person name="Lindquist E."/>
            <person name="Lipzen A."/>
            <person name="Maire R."/>
            <person name="Meier B."/>
            <person name="Mihaltcheva S."/>
            <person name="Molinier V."/>
            <person name="Murat C."/>
            <person name="Poggeler S."/>
            <person name="Quandt C.A."/>
            <person name="Sperisen C."/>
            <person name="Tritt A."/>
            <person name="Tisserant E."/>
            <person name="Crous P.W."/>
            <person name="Henrissat B."/>
            <person name="Nehls U."/>
            <person name="Egli S."/>
            <person name="Spatafora J.W."/>
            <person name="Grigoriev I.V."/>
            <person name="Martin F.M."/>
        </authorList>
    </citation>
    <scope>NUCLEOTIDE SEQUENCE [LARGE SCALE GENOMIC DNA]</scope>
    <source>
        <strain evidence="5 6">CBS 459.81</strain>
    </source>
</reference>
<evidence type="ECO:0000259" key="4">
    <source>
        <dbReference type="Pfam" id="PF24883"/>
    </source>
</evidence>
<keyword evidence="2" id="KW-0853">WD repeat</keyword>
<dbReference type="PANTHER" id="PTHR10622:SF11">
    <property type="entry name" value="HET-DOMAIN-CONTAINING PROTEIN"/>
    <property type="match status" value="1"/>
</dbReference>
<proteinExistence type="predicted"/>
<dbReference type="Gene3D" id="2.130.10.10">
    <property type="entry name" value="YVTN repeat-like/Quinoprotein amine dehydrogenase"/>
    <property type="match status" value="1"/>
</dbReference>
<dbReference type="Gene3D" id="3.40.50.300">
    <property type="entry name" value="P-loop containing nucleotide triphosphate hydrolases"/>
    <property type="match status" value="1"/>
</dbReference>
<keyword evidence="1" id="KW-0677">Repeat</keyword>
<dbReference type="InterPro" id="IPR015943">
    <property type="entry name" value="WD40/YVTN_repeat-like_dom_sf"/>
</dbReference>
<feature type="repeat" description="WD" evidence="2">
    <location>
        <begin position="848"/>
        <end position="889"/>
    </location>
</feature>
<dbReference type="SUPFAM" id="SSF50978">
    <property type="entry name" value="WD40 repeat-like"/>
    <property type="match status" value="1"/>
</dbReference>
<dbReference type="PROSITE" id="PS50294">
    <property type="entry name" value="WD_REPEATS_REGION"/>
    <property type="match status" value="1"/>
</dbReference>
<dbReference type="InterPro" id="IPR036322">
    <property type="entry name" value="WD40_repeat_dom_sf"/>
</dbReference>
<dbReference type="Pfam" id="PF06985">
    <property type="entry name" value="HET"/>
    <property type="match status" value="1"/>
</dbReference>
<dbReference type="PROSITE" id="PS50082">
    <property type="entry name" value="WD_REPEATS_2"/>
    <property type="match status" value="1"/>
</dbReference>
<evidence type="ECO:0000259" key="3">
    <source>
        <dbReference type="Pfam" id="PF06985"/>
    </source>
</evidence>
<dbReference type="InterPro" id="IPR027417">
    <property type="entry name" value="P-loop_NTPase"/>
</dbReference>
<feature type="domain" description="Nephrocystin 3-like N-terminal" evidence="4">
    <location>
        <begin position="289"/>
        <end position="448"/>
    </location>
</feature>
<name>A0A8E2DWC8_9PEZI</name>
<dbReference type="Proteomes" id="UP000250266">
    <property type="component" value="Unassembled WGS sequence"/>
</dbReference>
<evidence type="ECO:0000313" key="6">
    <source>
        <dbReference type="Proteomes" id="UP000250266"/>
    </source>
</evidence>
<feature type="domain" description="Heterokaryon incompatibility" evidence="3">
    <location>
        <begin position="25"/>
        <end position="116"/>
    </location>
</feature>
<dbReference type="InterPro" id="IPR056884">
    <property type="entry name" value="NPHP3-like_N"/>
</dbReference>
<dbReference type="AlphaFoldDB" id="A0A8E2DWC8"/>
<dbReference type="EMBL" id="KV746084">
    <property type="protein sequence ID" value="OCK72991.1"/>
    <property type="molecule type" value="Genomic_DNA"/>
</dbReference>
<dbReference type="SMART" id="SM00320">
    <property type="entry name" value="WD40"/>
    <property type="match status" value="1"/>
</dbReference>
<dbReference type="InterPro" id="IPR001680">
    <property type="entry name" value="WD40_rpt"/>
</dbReference>